<dbReference type="EMBL" id="VSRR010003553">
    <property type="protein sequence ID" value="MPC36590.1"/>
    <property type="molecule type" value="Genomic_DNA"/>
</dbReference>
<protein>
    <submittedName>
        <fullName evidence="2">Uncharacterized protein</fullName>
    </submittedName>
</protein>
<feature type="region of interest" description="Disordered" evidence="1">
    <location>
        <begin position="70"/>
        <end position="100"/>
    </location>
</feature>
<evidence type="ECO:0000313" key="2">
    <source>
        <dbReference type="EMBL" id="MPC36590.1"/>
    </source>
</evidence>
<accession>A0A5B7EPH1</accession>
<feature type="region of interest" description="Disordered" evidence="1">
    <location>
        <begin position="1"/>
        <end position="31"/>
    </location>
</feature>
<keyword evidence="3" id="KW-1185">Reference proteome</keyword>
<reference evidence="2 3" key="1">
    <citation type="submission" date="2019-05" db="EMBL/GenBank/DDBJ databases">
        <title>Another draft genome of Portunus trituberculatus and its Hox gene families provides insights of decapod evolution.</title>
        <authorList>
            <person name="Jeong J.-H."/>
            <person name="Song I."/>
            <person name="Kim S."/>
            <person name="Choi T."/>
            <person name="Kim D."/>
            <person name="Ryu S."/>
            <person name="Kim W."/>
        </authorList>
    </citation>
    <scope>NUCLEOTIDE SEQUENCE [LARGE SCALE GENOMIC DNA]</scope>
    <source>
        <tissue evidence="2">Muscle</tissue>
    </source>
</reference>
<gene>
    <name evidence="2" type="ORF">E2C01_030053</name>
</gene>
<organism evidence="2 3">
    <name type="scientific">Portunus trituberculatus</name>
    <name type="common">Swimming crab</name>
    <name type="synonym">Neptunus trituberculatus</name>
    <dbReference type="NCBI Taxonomy" id="210409"/>
    <lineage>
        <taxon>Eukaryota</taxon>
        <taxon>Metazoa</taxon>
        <taxon>Ecdysozoa</taxon>
        <taxon>Arthropoda</taxon>
        <taxon>Crustacea</taxon>
        <taxon>Multicrustacea</taxon>
        <taxon>Malacostraca</taxon>
        <taxon>Eumalacostraca</taxon>
        <taxon>Eucarida</taxon>
        <taxon>Decapoda</taxon>
        <taxon>Pleocyemata</taxon>
        <taxon>Brachyura</taxon>
        <taxon>Eubrachyura</taxon>
        <taxon>Portunoidea</taxon>
        <taxon>Portunidae</taxon>
        <taxon>Portuninae</taxon>
        <taxon>Portunus</taxon>
    </lineage>
</organism>
<evidence type="ECO:0000256" key="1">
    <source>
        <dbReference type="SAM" id="MobiDB-lite"/>
    </source>
</evidence>
<feature type="compositionally biased region" description="Gly residues" evidence="1">
    <location>
        <begin position="8"/>
        <end position="19"/>
    </location>
</feature>
<comment type="caution">
    <text evidence="2">The sequence shown here is derived from an EMBL/GenBank/DDBJ whole genome shotgun (WGS) entry which is preliminary data.</text>
</comment>
<feature type="compositionally biased region" description="Basic and acidic residues" evidence="1">
    <location>
        <begin position="76"/>
        <end position="85"/>
    </location>
</feature>
<dbReference type="Proteomes" id="UP000324222">
    <property type="component" value="Unassembled WGS sequence"/>
</dbReference>
<dbReference type="AlphaFoldDB" id="A0A5B7EPH1"/>
<proteinExistence type="predicted"/>
<evidence type="ECO:0000313" key="3">
    <source>
        <dbReference type="Proteomes" id="UP000324222"/>
    </source>
</evidence>
<name>A0A5B7EPH1_PORTR</name>
<sequence length="100" mass="11071">MGRLCLGGADGSLGVGGQSLGEPERGKQNIGEEEETFKVLIDNKFALYFTVKTLHLWYTTHVRLHTLPGASAASADRGRKEEAQRKNKQQQNCWPLRGCL</sequence>